<comment type="subcellular location">
    <subcellularLocation>
        <location evidence="1">Cell membrane</location>
        <topology evidence="1">Multi-pass membrane protein</topology>
    </subcellularLocation>
</comment>
<keyword evidence="4 6" id="KW-1133">Transmembrane helix</keyword>
<protein>
    <submittedName>
        <fullName evidence="7">Oligosaccharide flippase family protein</fullName>
    </submittedName>
</protein>
<feature type="transmembrane region" description="Helical" evidence="6">
    <location>
        <begin position="63"/>
        <end position="89"/>
    </location>
</feature>
<feature type="transmembrane region" description="Helical" evidence="6">
    <location>
        <begin position="101"/>
        <end position="125"/>
    </location>
</feature>
<evidence type="ECO:0000256" key="3">
    <source>
        <dbReference type="ARBA" id="ARBA00022692"/>
    </source>
</evidence>
<evidence type="ECO:0000256" key="2">
    <source>
        <dbReference type="ARBA" id="ARBA00022475"/>
    </source>
</evidence>
<reference evidence="7" key="1">
    <citation type="submission" date="2022-10" db="EMBL/GenBank/DDBJ databases">
        <title>Genome sequence of Actinomyces israelii ATCC 10048.</title>
        <authorList>
            <person name="Watt R.M."/>
            <person name="Tong W.M."/>
        </authorList>
    </citation>
    <scope>NUCLEOTIDE SEQUENCE</scope>
    <source>
        <strain evidence="7">ATCC 10048</strain>
    </source>
</reference>
<keyword evidence="8" id="KW-1185">Reference proteome</keyword>
<evidence type="ECO:0000256" key="1">
    <source>
        <dbReference type="ARBA" id="ARBA00004651"/>
    </source>
</evidence>
<evidence type="ECO:0000256" key="6">
    <source>
        <dbReference type="SAM" id="Phobius"/>
    </source>
</evidence>
<keyword evidence="5 6" id="KW-0472">Membrane</keyword>
<accession>A0ABT4I8U4</accession>
<dbReference type="EMBL" id="JAPTMY010000017">
    <property type="protein sequence ID" value="MCZ0858167.1"/>
    <property type="molecule type" value="Genomic_DNA"/>
</dbReference>
<dbReference type="Proteomes" id="UP001072034">
    <property type="component" value="Unassembled WGS sequence"/>
</dbReference>
<evidence type="ECO:0000313" key="8">
    <source>
        <dbReference type="Proteomes" id="UP001072034"/>
    </source>
</evidence>
<name>A0ABT4I8U4_9ACTO</name>
<keyword evidence="3 6" id="KW-0812">Transmembrane</keyword>
<feature type="transmembrane region" description="Helical" evidence="6">
    <location>
        <begin position="284"/>
        <end position="304"/>
    </location>
</feature>
<evidence type="ECO:0000256" key="4">
    <source>
        <dbReference type="ARBA" id="ARBA00022989"/>
    </source>
</evidence>
<comment type="caution">
    <text evidence="7">The sequence shown here is derived from an EMBL/GenBank/DDBJ whole genome shotgun (WGS) entry which is preliminary data.</text>
</comment>
<proteinExistence type="predicted"/>
<feature type="transmembrane region" description="Helical" evidence="6">
    <location>
        <begin position="370"/>
        <end position="391"/>
    </location>
</feature>
<feature type="transmembrane region" description="Helical" evidence="6">
    <location>
        <begin position="346"/>
        <end position="364"/>
    </location>
</feature>
<dbReference type="PANTHER" id="PTHR30250:SF28">
    <property type="entry name" value="POLYSACCHARIDE BIOSYNTHESIS PROTEIN"/>
    <property type="match status" value="1"/>
</dbReference>
<dbReference type="RefSeq" id="WP_268917609.1">
    <property type="nucleotide sequence ID" value="NZ_CP124548.1"/>
</dbReference>
<dbReference type="PANTHER" id="PTHR30250">
    <property type="entry name" value="PST FAMILY PREDICTED COLANIC ACID TRANSPORTER"/>
    <property type="match status" value="1"/>
</dbReference>
<feature type="transmembrane region" description="Helical" evidence="6">
    <location>
        <begin position="146"/>
        <end position="166"/>
    </location>
</feature>
<evidence type="ECO:0000313" key="7">
    <source>
        <dbReference type="EMBL" id="MCZ0858167.1"/>
    </source>
</evidence>
<feature type="transmembrane region" description="Helical" evidence="6">
    <location>
        <begin position="33"/>
        <end position="51"/>
    </location>
</feature>
<gene>
    <name evidence="7" type="ORF">OHJ16_08945</name>
</gene>
<feature type="transmembrane region" description="Helical" evidence="6">
    <location>
        <begin position="241"/>
        <end position="263"/>
    </location>
</feature>
<feature type="transmembrane region" description="Helical" evidence="6">
    <location>
        <begin position="316"/>
        <end position="339"/>
    </location>
</feature>
<dbReference type="Pfam" id="PF13440">
    <property type="entry name" value="Polysacc_synt_3"/>
    <property type="match status" value="1"/>
</dbReference>
<organism evidence="7 8">
    <name type="scientific">Actinomyces israelii</name>
    <dbReference type="NCBI Taxonomy" id="1659"/>
    <lineage>
        <taxon>Bacteria</taxon>
        <taxon>Bacillati</taxon>
        <taxon>Actinomycetota</taxon>
        <taxon>Actinomycetes</taxon>
        <taxon>Actinomycetales</taxon>
        <taxon>Actinomycetaceae</taxon>
        <taxon>Actinomyces</taxon>
    </lineage>
</organism>
<sequence>MTLVTGTVVAQGVVFVMTMILTRVYSAQDYGQFTQYASVVAIIASVAALRYDMTIMLPRQRSWALACARLGMVCVTVTCLLAMVVSFPLRPWVSAHWGPGVAAWLPMVGATAFLLASLQLLQYWYNRESDYRTISVNRVEQQIGQTVGQLVLGVVGMVSVGGLILGQTVGQLWAFFNLGHKARPLRAPLPAGSPSLWHVARRYKRMPLLNGPNVLVDALRLNGVNLLIGAWSVEALGQFNLAWRVLEVPLALVNGAVSQVFFHKLSTLEPGQMRPLVRLVIKRILVLALAPFAALYLVSPWLFPLLFGAQWSDSGYFARALTPWLFLTLVTSPLSNLFVVAERQDWMLGFAVVYAAAPLAWLYWSPLELLPTTYVLGAIQAILLMGMIFMADRAAAHFDTPTCSVSDGHLQEEA</sequence>
<feature type="transmembrane region" description="Helical" evidence="6">
    <location>
        <begin position="7"/>
        <end position="27"/>
    </location>
</feature>
<keyword evidence="2" id="KW-1003">Cell membrane</keyword>
<dbReference type="InterPro" id="IPR050833">
    <property type="entry name" value="Poly_Biosynth_Transport"/>
</dbReference>
<evidence type="ECO:0000256" key="5">
    <source>
        <dbReference type="ARBA" id="ARBA00023136"/>
    </source>
</evidence>